<accession>A0A2U2MXI4</accession>
<sequence>MRSAFVAMSRFAVVSDTVEAVKAAFRDRPGLVEEADGFLRLDVISPEEAPEEIWLITYWRDRESFLRWHHSPAHKASHRLIPRGLKLDRRRTGITYFEHVTD</sequence>
<dbReference type="AlphaFoldDB" id="A0A2U2MXI4"/>
<comment type="caution">
    <text evidence="2">The sequence shown here is derived from an EMBL/GenBank/DDBJ whole genome shotgun (WGS) entry which is preliminary data.</text>
</comment>
<reference evidence="2 3" key="1">
    <citation type="submission" date="2018-05" db="EMBL/GenBank/DDBJ databases">
        <title>Spiribacter halobius sp. nov., a moderately halophilic bacterium isolated from marine solar saltern.</title>
        <authorList>
            <person name="Zheng W.-S."/>
            <person name="Lu D.-C."/>
            <person name="Du Z.-J."/>
        </authorList>
    </citation>
    <scope>NUCLEOTIDE SEQUENCE [LARGE SCALE GENOMIC DNA]</scope>
    <source>
        <strain evidence="2 3">E85</strain>
    </source>
</reference>
<keyword evidence="3" id="KW-1185">Reference proteome</keyword>
<name>A0A2U2MXI4_9GAMM</name>
<dbReference type="EMBL" id="QFFI01000030">
    <property type="protein sequence ID" value="PWG61600.1"/>
    <property type="molecule type" value="Genomic_DNA"/>
</dbReference>
<dbReference type="PANTHER" id="PTHR34474:SF2">
    <property type="entry name" value="SIGNAL TRANSDUCTION PROTEIN TRAP"/>
    <property type="match status" value="1"/>
</dbReference>
<proteinExistence type="predicted"/>
<dbReference type="InterPro" id="IPR011008">
    <property type="entry name" value="Dimeric_a/b-barrel"/>
</dbReference>
<evidence type="ECO:0000313" key="3">
    <source>
        <dbReference type="Proteomes" id="UP000245474"/>
    </source>
</evidence>
<dbReference type="PROSITE" id="PS51725">
    <property type="entry name" value="ABM"/>
    <property type="match status" value="1"/>
</dbReference>
<organism evidence="2 3">
    <name type="scientific">Sediminicurvatus halobius</name>
    <dbReference type="NCBI Taxonomy" id="2182432"/>
    <lineage>
        <taxon>Bacteria</taxon>
        <taxon>Pseudomonadati</taxon>
        <taxon>Pseudomonadota</taxon>
        <taxon>Gammaproteobacteria</taxon>
        <taxon>Chromatiales</taxon>
        <taxon>Ectothiorhodospiraceae</taxon>
        <taxon>Sediminicurvatus</taxon>
    </lineage>
</organism>
<dbReference type="InterPro" id="IPR050404">
    <property type="entry name" value="Heme-degrading_MO"/>
</dbReference>
<dbReference type="RefSeq" id="WP_109679752.1">
    <property type="nucleotide sequence ID" value="NZ_CP086615.1"/>
</dbReference>
<protein>
    <recommendedName>
        <fullName evidence="1">ABM domain-containing protein</fullName>
    </recommendedName>
</protein>
<dbReference type="InterPro" id="IPR007138">
    <property type="entry name" value="ABM_dom"/>
</dbReference>
<evidence type="ECO:0000313" key="2">
    <source>
        <dbReference type="EMBL" id="PWG61600.1"/>
    </source>
</evidence>
<dbReference type="Proteomes" id="UP000245474">
    <property type="component" value="Unassembled WGS sequence"/>
</dbReference>
<dbReference type="SUPFAM" id="SSF54909">
    <property type="entry name" value="Dimeric alpha+beta barrel"/>
    <property type="match status" value="1"/>
</dbReference>
<dbReference type="Gene3D" id="3.30.70.100">
    <property type="match status" value="1"/>
</dbReference>
<feature type="domain" description="ABM" evidence="1">
    <location>
        <begin position="5"/>
        <end position="97"/>
    </location>
</feature>
<dbReference type="PANTHER" id="PTHR34474">
    <property type="entry name" value="SIGNAL TRANSDUCTION PROTEIN TRAP"/>
    <property type="match status" value="1"/>
</dbReference>
<dbReference type="Pfam" id="PF03992">
    <property type="entry name" value="ABM"/>
    <property type="match status" value="1"/>
</dbReference>
<evidence type="ECO:0000259" key="1">
    <source>
        <dbReference type="PROSITE" id="PS51725"/>
    </source>
</evidence>
<dbReference type="OrthoDB" id="9798115at2"/>
<gene>
    <name evidence="2" type="ORF">DEM34_15535</name>
</gene>